<feature type="region of interest" description="Disordered" evidence="1">
    <location>
        <begin position="1"/>
        <end position="26"/>
    </location>
</feature>
<evidence type="ECO:0000256" key="2">
    <source>
        <dbReference type="SAM" id="Phobius"/>
    </source>
</evidence>
<proteinExistence type="predicted"/>
<sequence>MSSSPEEKSAPKASKQTAAQARAEFEAERSATAAARRERMDAAFVDGIPGRAIQVLSWLATAVFAAVTAAAVIDPDQFIGLFFVVSVGLFAAGSLLFAADIALAASRSRDDLMGIGGLFFLAGCAPRSVQLSLLGSLLVQLVIAFIGAAARPFTPLAFGTLVPVLALALCGFWSVRFGLFPAQQSVPAQKAQKAQPARRRS</sequence>
<gene>
    <name evidence="3" type="ORF">UFOPK3519_00437</name>
</gene>
<feature type="compositionally biased region" description="Basic and acidic residues" evidence="1">
    <location>
        <begin position="1"/>
        <end position="10"/>
    </location>
</feature>
<feature type="transmembrane region" description="Helical" evidence="2">
    <location>
        <begin position="55"/>
        <end position="73"/>
    </location>
</feature>
<accession>A0A6J7FKS0</accession>
<feature type="transmembrane region" description="Helical" evidence="2">
    <location>
        <begin position="156"/>
        <end position="175"/>
    </location>
</feature>
<keyword evidence="2" id="KW-0812">Transmembrane</keyword>
<organism evidence="3">
    <name type="scientific">freshwater metagenome</name>
    <dbReference type="NCBI Taxonomy" id="449393"/>
    <lineage>
        <taxon>unclassified sequences</taxon>
        <taxon>metagenomes</taxon>
        <taxon>ecological metagenomes</taxon>
    </lineage>
</organism>
<feature type="transmembrane region" description="Helical" evidence="2">
    <location>
        <begin position="79"/>
        <end position="103"/>
    </location>
</feature>
<dbReference type="AlphaFoldDB" id="A0A6J7FKS0"/>
<feature type="transmembrane region" description="Helical" evidence="2">
    <location>
        <begin position="131"/>
        <end position="150"/>
    </location>
</feature>
<dbReference type="EMBL" id="CAFBMG010000021">
    <property type="protein sequence ID" value="CAB4893450.1"/>
    <property type="molecule type" value="Genomic_DNA"/>
</dbReference>
<evidence type="ECO:0000256" key="1">
    <source>
        <dbReference type="SAM" id="MobiDB-lite"/>
    </source>
</evidence>
<reference evidence="3" key="1">
    <citation type="submission" date="2020-05" db="EMBL/GenBank/DDBJ databases">
        <authorList>
            <person name="Chiriac C."/>
            <person name="Salcher M."/>
            <person name="Ghai R."/>
            <person name="Kavagutti S V."/>
        </authorList>
    </citation>
    <scope>NUCLEOTIDE SEQUENCE</scope>
</reference>
<protein>
    <submittedName>
        <fullName evidence="3">Unannotated protein</fullName>
    </submittedName>
</protein>
<name>A0A6J7FKS0_9ZZZZ</name>
<keyword evidence="2" id="KW-1133">Transmembrane helix</keyword>
<keyword evidence="2" id="KW-0472">Membrane</keyword>
<evidence type="ECO:0000313" key="3">
    <source>
        <dbReference type="EMBL" id="CAB4893450.1"/>
    </source>
</evidence>